<evidence type="ECO:0000313" key="10">
    <source>
        <dbReference type="EMBL" id="SIS37930.1"/>
    </source>
</evidence>
<dbReference type="GO" id="GO:0005829">
    <property type="term" value="C:cytosol"/>
    <property type="evidence" value="ECO:0007669"/>
    <property type="project" value="TreeGrafter"/>
</dbReference>
<dbReference type="Gene3D" id="3.10.50.40">
    <property type="match status" value="1"/>
</dbReference>
<evidence type="ECO:0000259" key="9">
    <source>
        <dbReference type="PROSITE" id="PS50198"/>
    </source>
</evidence>
<dbReference type="PANTHER" id="PTHR10657:SF4">
    <property type="entry name" value="PEPTIDYL-PROLYL CIS-TRANS ISOMERASE-RELATED"/>
    <property type="match status" value="1"/>
</dbReference>
<reference evidence="10 11" key="1">
    <citation type="submission" date="2017-01" db="EMBL/GenBank/DDBJ databases">
        <authorList>
            <person name="Mah S.A."/>
            <person name="Swanson W.J."/>
            <person name="Moy G.W."/>
            <person name="Vacquier V.D."/>
        </authorList>
    </citation>
    <scope>NUCLEOTIDE SEQUENCE [LARGE SCALE GENOMIC DNA]</scope>
    <source>
        <strain evidence="10 11">DSM 11589</strain>
    </source>
</reference>
<dbReference type="Proteomes" id="UP000185678">
    <property type="component" value="Unassembled WGS sequence"/>
</dbReference>
<dbReference type="RefSeq" id="WP_076398302.1">
    <property type="nucleotide sequence ID" value="NZ_FTOA01000001.1"/>
</dbReference>
<dbReference type="EC" id="5.2.1.8" evidence="2"/>
<evidence type="ECO:0000313" key="11">
    <source>
        <dbReference type="Proteomes" id="UP000185678"/>
    </source>
</evidence>
<evidence type="ECO:0000256" key="7">
    <source>
        <dbReference type="ARBA" id="ARBA00031484"/>
    </source>
</evidence>
<dbReference type="GO" id="GO:0003755">
    <property type="term" value="F:peptidyl-prolyl cis-trans isomerase activity"/>
    <property type="evidence" value="ECO:0007669"/>
    <property type="project" value="UniProtKB-KW"/>
</dbReference>
<feature type="domain" description="PpiC" evidence="9">
    <location>
        <begin position="2"/>
        <end position="107"/>
    </location>
</feature>
<protein>
    <recommendedName>
        <fullName evidence="3">Parvulin-like PPIase</fullName>
        <ecNumber evidence="2">5.2.1.8</ecNumber>
    </recommendedName>
    <alternativeName>
        <fullName evidence="6">Peptidyl-prolyl cis-trans isomerase plp</fullName>
    </alternativeName>
    <alternativeName>
        <fullName evidence="7">Rotamase plp</fullName>
    </alternativeName>
</protein>
<dbReference type="EMBL" id="FTOA01000001">
    <property type="protein sequence ID" value="SIS37930.1"/>
    <property type="molecule type" value="Genomic_DNA"/>
</dbReference>
<sequence length="107" mass="11494">MAATIRASHILLMHKDAQSSLNERTRDQALADIEALKSKIQAGEASFADVAYAHSDCPSGEDGGDLGPFRPGMMVPEFDKAAFALDVGQMSGVVETPFGYHLILRTE</sequence>
<evidence type="ECO:0000256" key="5">
    <source>
        <dbReference type="ARBA" id="ARBA00023235"/>
    </source>
</evidence>
<accession>A0A1N7ILI3</accession>
<dbReference type="InterPro" id="IPR046357">
    <property type="entry name" value="PPIase_dom_sf"/>
</dbReference>
<dbReference type="AlphaFoldDB" id="A0A1N7ILI3"/>
<evidence type="ECO:0000256" key="6">
    <source>
        <dbReference type="ARBA" id="ARBA00030642"/>
    </source>
</evidence>
<keyword evidence="5 8" id="KW-0413">Isomerase</keyword>
<name>A0A1N7ILI3_9PROT</name>
<proteinExistence type="predicted"/>
<dbReference type="PANTHER" id="PTHR10657">
    <property type="entry name" value="PEPTIDYL-PROLYL CIS-TRANS ISOMERASE"/>
    <property type="match status" value="1"/>
</dbReference>
<evidence type="ECO:0000256" key="2">
    <source>
        <dbReference type="ARBA" id="ARBA00013194"/>
    </source>
</evidence>
<dbReference type="Pfam" id="PF00639">
    <property type="entry name" value="Rotamase"/>
    <property type="match status" value="1"/>
</dbReference>
<organism evidence="10 11">
    <name type="scientific">Insolitispirillum peregrinum</name>
    <dbReference type="NCBI Taxonomy" id="80876"/>
    <lineage>
        <taxon>Bacteria</taxon>
        <taxon>Pseudomonadati</taxon>
        <taxon>Pseudomonadota</taxon>
        <taxon>Alphaproteobacteria</taxon>
        <taxon>Rhodospirillales</taxon>
        <taxon>Novispirillaceae</taxon>
        <taxon>Insolitispirillum</taxon>
    </lineage>
</organism>
<gene>
    <name evidence="10" type="ORF">SAMN05421779_101320</name>
</gene>
<dbReference type="InterPro" id="IPR023058">
    <property type="entry name" value="PPIase_PpiC_CS"/>
</dbReference>
<dbReference type="PROSITE" id="PS50198">
    <property type="entry name" value="PPIC_PPIASE_2"/>
    <property type="match status" value="1"/>
</dbReference>
<evidence type="ECO:0000256" key="8">
    <source>
        <dbReference type="PROSITE-ProRule" id="PRU00278"/>
    </source>
</evidence>
<evidence type="ECO:0000256" key="3">
    <source>
        <dbReference type="ARBA" id="ARBA00018370"/>
    </source>
</evidence>
<keyword evidence="11" id="KW-1185">Reference proteome</keyword>
<dbReference type="PROSITE" id="PS01096">
    <property type="entry name" value="PPIC_PPIASE_1"/>
    <property type="match status" value="1"/>
</dbReference>
<comment type="catalytic activity">
    <reaction evidence="1">
        <text>[protein]-peptidylproline (omega=180) = [protein]-peptidylproline (omega=0)</text>
        <dbReference type="Rhea" id="RHEA:16237"/>
        <dbReference type="Rhea" id="RHEA-COMP:10747"/>
        <dbReference type="Rhea" id="RHEA-COMP:10748"/>
        <dbReference type="ChEBI" id="CHEBI:83833"/>
        <dbReference type="ChEBI" id="CHEBI:83834"/>
        <dbReference type="EC" id="5.2.1.8"/>
    </reaction>
</comment>
<dbReference type="STRING" id="80876.SAMN05421779_101320"/>
<evidence type="ECO:0000256" key="1">
    <source>
        <dbReference type="ARBA" id="ARBA00000971"/>
    </source>
</evidence>
<evidence type="ECO:0000256" key="4">
    <source>
        <dbReference type="ARBA" id="ARBA00023110"/>
    </source>
</evidence>
<dbReference type="OrthoDB" id="14196at2"/>
<dbReference type="InterPro" id="IPR000297">
    <property type="entry name" value="PPIase_PpiC"/>
</dbReference>
<dbReference type="InterPro" id="IPR051370">
    <property type="entry name" value="PPIase_Pin1"/>
</dbReference>
<dbReference type="SUPFAM" id="SSF54534">
    <property type="entry name" value="FKBP-like"/>
    <property type="match status" value="1"/>
</dbReference>
<keyword evidence="4 8" id="KW-0697">Rotamase</keyword>